<dbReference type="OrthoDB" id="3542181at2759"/>
<evidence type="ECO:0000313" key="2">
    <source>
        <dbReference type="EMBL" id="KAA8564952.1"/>
    </source>
</evidence>
<protein>
    <submittedName>
        <fullName evidence="2">Uncharacterized protein</fullName>
    </submittedName>
</protein>
<feature type="chain" id="PRO_5024462303" evidence="1">
    <location>
        <begin position="20"/>
        <end position="149"/>
    </location>
</feature>
<dbReference type="AlphaFoldDB" id="A0A5M9JAQ1"/>
<dbReference type="EMBL" id="VICG01000014">
    <property type="protein sequence ID" value="KAA8564952.1"/>
    <property type="molecule type" value="Genomic_DNA"/>
</dbReference>
<gene>
    <name evidence="2" type="ORF">EYC84_010721</name>
</gene>
<feature type="signal peptide" evidence="1">
    <location>
        <begin position="1"/>
        <end position="19"/>
    </location>
</feature>
<keyword evidence="3" id="KW-1185">Reference proteome</keyword>
<evidence type="ECO:0000256" key="1">
    <source>
        <dbReference type="SAM" id="SignalP"/>
    </source>
</evidence>
<evidence type="ECO:0000313" key="3">
    <source>
        <dbReference type="Proteomes" id="UP000322873"/>
    </source>
</evidence>
<dbReference type="Proteomes" id="UP000322873">
    <property type="component" value="Unassembled WGS sequence"/>
</dbReference>
<accession>A0A5M9JAQ1</accession>
<proteinExistence type="predicted"/>
<dbReference type="VEuPathDB" id="FungiDB:MFRU_008g01990"/>
<name>A0A5M9JAQ1_MONFR</name>
<sequence>MKSILILALLSFLPAVIFASLLSVPVKTSTAMTTAALPAFSSFFLNRSDSGYGDSAGEEIQATRTTGTSGENDPVITAAPTVGEIQLQEKYHLTTYWSCVTLQTYVHCGWHEPLLPGGTEIAGASCGPCSARKVAMVAAGVVMAAGAVL</sequence>
<organism evidence="2 3">
    <name type="scientific">Monilinia fructicola</name>
    <name type="common">Brown rot fungus</name>
    <name type="synonym">Ciboria fructicola</name>
    <dbReference type="NCBI Taxonomy" id="38448"/>
    <lineage>
        <taxon>Eukaryota</taxon>
        <taxon>Fungi</taxon>
        <taxon>Dikarya</taxon>
        <taxon>Ascomycota</taxon>
        <taxon>Pezizomycotina</taxon>
        <taxon>Leotiomycetes</taxon>
        <taxon>Helotiales</taxon>
        <taxon>Sclerotiniaceae</taxon>
        <taxon>Monilinia</taxon>
    </lineage>
</organism>
<keyword evidence="1" id="KW-0732">Signal</keyword>
<reference evidence="2 3" key="1">
    <citation type="submission" date="2019-06" db="EMBL/GenBank/DDBJ databases">
        <title>Genome Sequence of the Brown Rot Fungal Pathogen Monilinia fructicola.</title>
        <authorList>
            <person name="De Miccolis Angelini R.M."/>
            <person name="Landi L."/>
            <person name="Abate D."/>
            <person name="Pollastro S."/>
            <person name="Romanazzi G."/>
            <person name="Faretra F."/>
        </authorList>
    </citation>
    <scope>NUCLEOTIDE SEQUENCE [LARGE SCALE GENOMIC DNA]</scope>
    <source>
        <strain evidence="2 3">Mfrc123</strain>
    </source>
</reference>
<comment type="caution">
    <text evidence="2">The sequence shown here is derived from an EMBL/GenBank/DDBJ whole genome shotgun (WGS) entry which is preliminary data.</text>
</comment>